<reference evidence="3" key="1">
    <citation type="submission" date="2024-06" db="EMBL/GenBank/DDBJ databases">
        <title>Draft Genome Sequences of Epichloe bromicola Strains Isolated from Elymus ciliaris.</title>
        <authorList>
            <consortium name="Epichloe bromicola genome sequencing consortium"/>
            <person name="Miura A."/>
            <person name="Imano S."/>
            <person name="Ashida A."/>
            <person name="Sato I."/>
            <person name="Chiba S."/>
            <person name="Tanaka A."/>
            <person name="Camagna M."/>
            <person name="Takemoto D."/>
        </authorList>
    </citation>
    <scope>NUCLEOTIDE SEQUENCE [LARGE SCALE GENOMIC DNA]</scope>
    <source>
        <strain evidence="3">DP</strain>
    </source>
</reference>
<protein>
    <submittedName>
        <fullName evidence="2">Uncharacterized protein</fullName>
    </submittedName>
</protein>
<accession>A0ABQ0CHJ5</accession>
<feature type="compositionally biased region" description="Basic and acidic residues" evidence="1">
    <location>
        <begin position="465"/>
        <end position="480"/>
    </location>
</feature>
<comment type="caution">
    <text evidence="2">The sequence shown here is derived from an EMBL/GenBank/DDBJ whole genome shotgun (WGS) entry which is preliminary data.</text>
</comment>
<dbReference type="Proteomes" id="UP001562357">
    <property type="component" value="Unassembled WGS sequence"/>
</dbReference>
<feature type="compositionally biased region" description="Basic and acidic residues" evidence="1">
    <location>
        <begin position="393"/>
        <end position="411"/>
    </location>
</feature>
<evidence type="ECO:0000313" key="2">
    <source>
        <dbReference type="EMBL" id="GAB0132917.1"/>
    </source>
</evidence>
<keyword evidence="3" id="KW-1185">Reference proteome</keyword>
<feature type="region of interest" description="Disordered" evidence="1">
    <location>
        <begin position="393"/>
        <end position="503"/>
    </location>
</feature>
<organism evidence="2 3">
    <name type="scientific">Epichloe bromicola</name>
    <dbReference type="NCBI Taxonomy" id="79588"/>
    <lineage>
        <taxon>Eukaryota</taxon>
        <taxon>Fungi</taxon>
        <taxon>Dikarya</taxon>
        <taxon>Ascomycota</taxon>
        <taxon>Pezizomycotina</taxon>
        <taxon>Sordariomycetes</taxon>
        <taxon>Hypocreomycetidae</taxon>
        <taxon>Hypocreales</taxon>
        <taxon>Clavicipitaceae</taxon>
        <taxon>Epichloe</taxon>
    </lineage>
</organism>
<gene>
    <name evidence="2" type="primary">g1338</name>
    <name evidence="2" type="ORF">EsDP_00001338</name>
</gene>
<proteinExistence type="predicted"/>
<sequence>MGSICDIRRIHDPKEHPTVISHLLKTHLPSGVPLLGSAGHPLPEGLDCLTHLIRHLRMQWLDYFENAEDEEEEAINPILRYAWLKFYPDSEDPEEDVELVEEARKAKGDVSRALQLVHVDLEHMGEFLELCCSPLMNQTLWSRREWCLLHSILYRGANEPIWREKACPGREENGRRSLLHYDCRIEKSLSLQNFIRTQFEPRINADGSSELWLSQAPKVVRVLYNPSTTARQSSHDLRDFEMPIVDYTRAAEWLNDVGTFDDMPRETLDYTLLAVVRCDDTQTGVDVIRTYEPYMTPMPTSYLRSFFGSQHDWSLRDDTPAQYLLVYGNFAQGRIYDAVCDESWPLLPEDEEVQEIMDWAFDALSEELSKPQPQPQAPETRPETAVLGAADQPHDAEHVGDGGEGSHDCYNNRRHPGGRGHAREIPDQGQIREGSRGRGYNNPRPRGAGRETPDRGQSRSGSRGGRRDNSHHGQRVEQEPRQTSNQRQKRGRSGYGQADTYQG</sequence>
<name>A0ABQ0CHJ5_9HYPO</name>
<evidence type="ECO:0000313" key="3">
    <source>
        <dbReference type="Proteomes" id="UP001562357"/>
    </source>
</evidence>
<feature type="compositionally biased region" description="Basic and acidic residues" evidence="1">
    <location>
        <begin position="448"/>
        <end position="457"/>
    </location>
</feature>
<dbReference type="EMBL" id="BAAFGZ010000029">
    <property type="protein sequence ID" value="GAB0132917.1"/>
    <property type="molecule type" value="Genomic_DNA"/>
</dbReference>
<evidence type="ECO:0000256" key="1">
    <source>
        <dbReference type="SAM" id="MobiDB-lite"/>
    </source>
</evidence>